<evidence type="ECO:0000256" key="6">
    <source>
        <dbReference type="SAM" id="Phobius"/>
    </source>
</evidence>
<dbReference type="Gene3D" id="1.10.3630.10">
    <property type="entry name" value="yeast vps74-n-term truncation variant domain like"/>
    <property type="match status" value="1"/>
</dbReference>
<comment type="caution">
    <text evidence="7">The sequence shown here is derived from an EMBL/GenBank/DDBJ whole genome shotgun (WGS) entry which is preliminary data.</text>
</comment>
<keyword evidence="3" id="KW-0333">Golgi apparatus</keyword>
<evidence type="ECO:0000256" key="2">
    <source>
        <dbReference type="ARBA" id="ARBA00007284"/>
    </source>
</evidence>
<evidence type="ECO:0000256" key="3">
    <source>
        <dbReference type="ARBA" id="ARBA00023034"/>
    </source>
</evidence>
<evidence type="ECO:0000256" key="4">
    <source>
        <dbReference type="ARBA" id="ARBA00023121"/>
    </source>
</evidence>
<gene>
    <name evidence="7" type="ORF">TCON_1114</name>
</gene>
<accession>A0ABQ7HZR0</accession>
<organism evidence="7 8">
    <name type="scientific">Astathelohania contejeani</name>
    <dbReference type="NCBI Taxonomy" id="164912"/>
    <lineage>
        <taxon>Eukaryota</taxon>
        <taxon>Fungi</taxon>
        <taxon>Fungi incertae sedis</taxon>
        <taxon>Microsporidia</taxon>
        <taxon>Astathelohaniidae</taxon>
        <taxon>Astathelohania</taxon>
    </lineage>
</organism>
<dbReference type="InterPro" id="IPR038261">
    <property type="entry name" value="GPP34-like_sf"/>
</dbReference>
<keyword evidence="6" id="KW-1133">Transmembrane helix</keyword>
<keyword evidence="5 6" id="KW-0472">Membrane</keyword>
<evidence type="ECO:0000313" key="8">
    <source>
        <dbReference type="Proteomes" id="UP001516464"/>
    </source>
</evidence>
<feature type="transmembrane region" description="Helical" evidence="6">
    <location>
        <begin position="165"/>
        <end position="185"/>
    </location>
</feature>
<dbReference type="InterPro" id="IPR008628">
    <property type="entry name" value="GPP34-like"/>
</dbReference>
<sequence length="228" mass="26369">MDSSLTRRRRIDPPVQIHKIYEQLYLSAQLRMSTPFTGDPLGFALRIAMLADLSLEGAICLRSGHVSVCDNVVDDFILSEMQNKLRMRGASPEEWVRIFNGESFTFSSLKIKKLRQRIGKVMEEAKMIRIERKGMFRSNIILDNTIRINIINDIMEYLKDDRHSLALDVLLVCMTFVQGILTIILSTVTPQQARTAQAKIERIKRRFNEDIPGKGEEIIFILMRWILK</sequence>
<reference evidence="7 8" key="1">
    <citation type="submission" date="2019-01" db="EMBL/GenBank/DDBJ databases">
        <title>Genomes sequencing and comparative genomics of infectious freshwater microsporidia, Cucumispora dikerogammari and Thelohania contejeani.</title>
        <authorList>
            <person name="Cormier A."/>
            <person name="Giraud I."/>
            <person name="Wattier R."/>
            <person name="Teixeira M."/>
            <person name="Grandjean F."/>
            <person name="Rigaud T."/>
            <person name="Cordaux R."/>
        </authorList>
    </citation>
    <scope>NUCLEOTIDE SEQUENCE [LARGE SCALE GENOMIC DNA]</scope>
    <source>
        <strain evidence="7">T1</strain>
        <tissue evidence="7">Spores</tissue>
    </source>
</reference>
<comment type="similarity">
    <text evidence="2">Belongs to the GOLPH3/VPS74 family.</text>
</comment>
<keyword evidence="8" id="KW-1185">Reference proteome</keyword>
<keyword evidence="6" id="KW-0812">Transmembrane</keyword>
<name>A0ABQ7HZR0_9MICR</name>
<protein>
    <submittedName>
        <fullName evidence="7">Uncharacterized protein</fullName>
    </submittedName>
</protein>
<dbReference type="Proteomes" id="UP001516464">
    <property type="component" value="Unassembled WGS sequence"/>
</dbReference>
<evidence type="ECO:0000256" key="1">
    <source>
        <dbReference type="ARBA" id="ARBA00004255"/>
    </source>
</evidence>
<evidence type="ECO:0000313" key="7">
    <source>
        <dbReference type="EMBL" id="KAF7683682.1"/>
    </source>
</evidence>
<proteinExistence type="inferred from homology"/>
<keyword evidence="4" id="KW-0446">Lipid-binding</keyword>
<evidence type="ECO:0000256" key="5">
    <source>
        <dbReference type="ARBA" id="ARBA00023136"/>
    </source>
</evidence>
<dbReference type="Pfam" id="PF05719">
    <property type="entry name" value="GPP34"/>
    <property type="match status" value="1"/>
</dbReference>
<dbReference type="EMBL" id="SBIQ01000063">
    <property type="protein sequence ID" value="KAF7683682.1"/>
    <property type="molecule type" value="Genomic_DNA"/>
</dbReference>
<comment type="subcellular location">
    <subcellularLocation>
        <location evidence="1">Golgi apparatus membrane</location>
        <topology evidence="1">Peripheral membrane protein</topology>
        <orientation evidence="1">Cytoplasmic side</orientation>
    </subcellularLocation>
</comment>